<reference evidence="1 2" key="1">
    <citation type="submission" date="2015-02" db="EMBL/GenBank/DDBJ databases">
        <title>Nostoc linckia genome annotation.</title>
        <authorList>
            <person name="Zhou Z."/>
        </authorList>
    </citation>
    <scope>NUCLEOTIDE SEQUENCE [LARGE SCALE GENOMIC DNA]</scope>
    <source>
        <strain evidence="2">z8</strain>
    </source>
</reference>
<sequence length="244" mass="27344">MKTLILLSGLSQIDDIRVARGNSKMKKLLAGISALSLSITSPGIANAQEFTNFEHQDNKYYYETLKSQGLAYYRYKVPAYTFGIFTLKNHSRSSNFDIYVHDYSGDWKLLAKGKNQGTETELVVTPMFSEDKYAYITIVNDGSQPSEYHLYANYVSPANRFAIALAETSLICSLEQENIPNETSSRVVTGLSSILQGNDLAGVTQDLLINEFTNAMRNQFGYGCTGDFVVNWGVSMFRGVYRNY</sequence>
<dbReference type="EMBL" id="LAHD01000041">
    <property type="protein sequence ID" value="PHK03180.1"/>
    <property type="molecule type" value="Genomic_DNA"/>
</dbReference>
<dbReference type="AlphaFoldDB" id="A0A9Q5ZBM9"/>
<dbReference type="RefSeq" id="WP_099068673.1">
    <property type="nucleotide sequence ID" value="NZ_LAHD01000041.1"/>
</dbReference>
<comment type="caution">
    <text evidence="1">The sequence shown here is derived from an EMBL/GenBank/DDBJ whole genome shotgun (WGS) entry which is preliminary data.</text>
</comment>
<gene>
    <name evidence="1" type="ORF">VF08_15855</name>
</gene>
<accession>A0A9Q5ZBM9</accession>
<organism evidence="1 2">
    <name type="scientific">Nostoc linckia z8</name>
    <dbReference type="NCBI Taxonomy" id="1628746"/>
    <lineage>
        <taxon>Bacteria</taxon>
        <taxon>Bacillati</taxon>
        <taxon>Cyanobacteriota</taxon>
        <taxon>Cyanophyceae</taxon>
        <taxon>Nostocales</taxon>
        <taxon>Nostocaceae</taxon>
        <taxon>Nostoc</taxon>
    </lineage>
</organism>
<dbReference type="GeneID" id="57094825"/>
<protein>
    <submittedName>
        <fullName evidence="1">Uncharacterized protein</fullName>
    </submittedName>
</protein>
<dbReference type="Proteomes" id="UP000222310">
    <property type="component" value="Unassembled WGS sequence"/>
</dbReference>
<name>A0A9Q5ZBM9_NOSLI</name>
<evidence type="ECO:0000313" key="2">
    <source>
        <dbReference type="Proteomes" id="UP000222310"/>
    </source>
</evidence>
<evidence type="ECO:0000313" key="1">
    <source>
        <dbReference type="EMBL" id="PHK03180.1"/>
    </source>
</evidence>
<proteinExistence type="predicted"/>